<dbReference type="Proteomes" id="UP000245059">
    <property type="component" value="Unassembled WGS sequence"/>
</dbReference>
<keyword evidence="1" id="KW-0472">Membrane</keyword>
<reference evidence="4 5" key="2">
    <citation type="submission" date="2018-05" db="EMBL/GenBank/DDBJ databases">
        <title>Ignatzschineria dubaiensis sp. nov., isolated from necrotic foot tissues of dromedaries (Camelus dromedarius) and associated maggots in Dubai, United Arab Emirates.</title>
        <authorList>
            <person name="Tsang C.C."/>
            <person name="Tang J.Y.M."/>
            <person name="Fong J.Y.H."/>
            <person name="Kinne J."/>
            <person name="Lee H.H."/>
            <person name="Joseph M."/>
            <person name="Jose S."/>
            <person name="Schuster R.K."/>
            <person name="Tang Y."/>
            <person name="Sivakumar S."/>
            <person name="Chen J.H.K."/>
            <person name="Teng J.L.L."/>
            <person name="Lau S.K.P."/>
            <person name="Wernery U."/>
            <person name="Woo P.C.Y."/>
        </authorList>
    </citation>
    <scope>NUCLEOTIDE SEQUENCE [LARGE SCALE GENOMIC DNA]</scope>
    <source>
        <strain evidence="4">UAE-HKU57</strain>
        <strain evidence="5">UAE-HKU58</strain>
    </source>
</reference>
<reference evidence="2" key="1">
    <citation type="journal article" date="2018" name="Genome Announc.">
        <title>Ignatzschineria cameli sp. nov., isolated from necrotic foot tissue of dromedaries (Camelus dromedarius) and associated maggots (Wohlfahrtia species) in Dubai.</title>
        <authorList>
            <person name="Tsang C.C."/>
            <person name="Tang J.Y."/>
            <person name="Fong J.Y."/>
            <person name="Kinne J."/>
            <person name="Lee H.H."/>
            <person name="Joseph M."/>
            <person name="Jose S."/>
            <person name="Schuster R.K."/>
            <person name="Tang Y."/>
            <person name="Sivakumar S."/>
            <person name="Chen J.H."/>
            <person name="Teng J.L."/>
            <person name="Lau S.K."/>
            <person name="Wernery U."/>
            <person name="Woo P.C."/>
        </authorList>
    </citation>
    <scope>NUCLEOTIDE SEQUENCE</scope>
    <source>
        <strain evidence="2">UAE-HKU57</strain>
        <strain evidence="3">UAE-HKU58</strain>
    </source>
</reference>
<protein>
    <recommendedName>
        <fullName evidence="6">DUF2489 domain-containing protein</fullName>
    </recommendedName>
</protein>
<dbReference type="RefSeq" id="WP_109201616.1">
    <property type="nucleotide sequence ID" value="NZ_QEWS01000004.1"/>
</dbReference>
<evidence type="ECO:0000313" key="4">
    <source>
        <dbReference type="Proteomes" id="UP000245059"/>
    </source>
</evidence>
<dbReference type="Proteomes" id="UP000245217">
    <property type="component" value="Unassembled WGS sequence"/>
</dbReference>
<evidence type="ECO:0008006" key="6">
    <source>
        <dbReference type="Google" id="ProtNLM"/>
    </source>
</evidence>
<evidence type="ECO:0000313" key="5">
    <source>
        <dbReference type="Proteomes" id="UP000245217"/>
    </source>
</evidence>
<gene>
    <name evidence="2" type="ORF">DC077_06270</name>
    <name evidence="3" type="ORF">DC078_05655</name>
</gene>
<evidence type="ECO:0000313" key="2">
    <source>
        <dbReference type="EMBL" id="PWD86341.1"/>
    </source>
</evidence>
<dbReference type="AlphaFoldDB" id="A0A2U2AR21"/>
<sequence length="156" mass="18543">MGVIKTLFVDTGLMAIITALIGWIFIYKNSRVLQRRSETWSIVKNLSDTLKEIETSSQKFWTPYDNSKKLEAISFQNEIHLLLAETERWMELLKKRLPIDKNYNSLISDLFKDITDDIENIQLHDINKRNRQVHLISKRTIDIKKLIDESYHKKFF</sequence>
<dbReference type="OrthoDB" id="9963771at2"/>
<evidence type="ECO:0000313" key="3">
    <source>
        <dbReference type="EMBL" id="PWD92509.1"/>
    </source>
</evidence>
<organism evidence="2 4">
    <name type="scientific">Ignatzschineria cameli</name>
    <dbReference type="NCBI Taxonomy" id="2182793"/>
    <lineage>
        <taxon>Bacteria</taxon>
        <taxon>Pseudomonadati</taxon>
        <taxon>Pseudomonadota</taxon>
        <taxon>Gammaproteobacteria</taxon>
        <taxon>Cardiobacteriales</taxon>
        <taxon>Ignatzschineriaceae</taxon>
        <taxon>Ignatzschineria</taxon>
    </lineage>
</organism>
<feature type="transmembrane region" description="Helical" evidence="1">
    <location>
        <begin position="6"/>
        <end position="27"/>
    </location>
</feature>
<proteinExistence type="predicted"/>
<dbReference type="EMBL" id="QEWV01000004">
    <property type="protein sequence ID" value="PWD92509.1"/>
    <property type="molecule type" value="Genomic_DNA"/>
</dbReference>
<keyword evidence="1" id="KW-1133">Transmembrane helix</keyword>
<comment type="caution">
    <text evidence="2">The sequence shown here is derived from an EMBL/GenBank/DDBJ whole genome shotgun (WGS) entry which is preliminary data.</text>
</comment>
<accession>A0A2U2AR21</accession>
<evidence type="ECO:0000256" key="1">
    <source>
        <dbReference type="SAM" id="Phobius"/>
    </source>
</evidence>
<keyword evidence="1" id="KW-0812">Transmembrane</keyword>
<dbReference type="EMBL" id="QEWW01000003">
    <property type="protein sequence ID" value="PWD86341.1"/>
    <property type="molecule type" value="Genomic_DNA"/>
</dbReference>
<name>A0A2U2AR21_9GAMM</name>
<keyword evidence="5" id="KW-1185">Reference proteome</keyword>